<dbReference type="OrthoDB" id="6280089at2759"/>
<evidence type="ECO:0000256" key="2">
    <source>
        <dbReference type="ARBA" id="ARBA00012544"/>
    </source>
</evidence>
<dbReference type="Pfam" id="PF00201">
    <property type="entry name" value="UDPGT"/>
    <property type="match status" value="1"/>
</dbReference>
<gene>
    <name evidence="6" type="ORF">MENT_LOCUS24340</name>
</gene>
<evidence type="ECO:0000256" key="5">
    <source>
        <dbReference type="ARBA" id="ARBA00047475"/>
    </source>
</evidence>
<sequence length="163" mass="18917">MTLYDVNFMLNLFTQCSDYQFKIKLPPGYNLPNSSNVDITDEFIEQQQILFDPNTKFFISHCGQNSLTEAIYAGVPLICIPNSGDQFYNSSLVEQLGIGIYVSLLWIDNNGEHRNPYFGNEFTKALNEMFVNNIYQQKISELRNKILHNFYNDGIRAKEVFFK</sequence>
<keyword evidence="4" id="KW-0808">Transferase</keyword>
<keyword evidence="3" id="KW-0328">Glycosyltransferase</keyword>
<dbReference type="AlphaFoldDB" id="A0A6V7VD53"/>
<evidence type="ECO:0000313" key="6">
    <source>
        <dbReference type="EMBL" id="CAD2172772.1"/>
    </source>
</evidence>
<protein>
    <recommendedName>
        <fullName evidence="2">glucuronosyltransferase</fullName>
        <ecNumber evidence="2">2.4.1.17</ecNumber>
    </recommendedName>
</protein>
<comment type="caution">
    <text evidence="6">The sequence shown here is derived from an EMBL/GenBank/DDBJ whole genome shotgun (WGS) entry which is preliminary data.</text>
</comment>
<evidence type="ECO:0000256" key="3">
    <source>
        <dbReference type="ARBA" id="ARBA00022676"/>
    </source>
</evidence>
<dbReference type="Proteomes" id="UP000580250">
    <property type="component" value="Unassembled WGS sequence"/>
</dbReference>
<organism evidence="6 7">
    <name type="scientific">Meloidogyne enterolobii</name>
    <name type="common">Root-knot nematode worm</name>
    <name type="synonym">Meloidogyne mayaguensis</name>
    <dbReference type="NCBI Taxonomy" id="390850"/>
    <lineage>
        <taxon>Eukaryota</taxon>
        <taxon>Metazoa</taxon>
        <taxon>Ecdysozoa</taxon>
        <taxon>Nematoda</taxon>
        <taxon>Chromadorea</taxon>
        <taxon>Rhabditida</taxon>
        <taxon>Tylenchina</taxon>
        <taxon>Tylenchomorpha</taxon>
        <taxon>Tylenchoidea</taxon>
        <taxon>Meloidogynidae</taxon>
        <taxon>Meloidogyninae</taxon>
        <taxon>Meloidogyne</taxon>
    </lineage>
</organism>
<dbReference type="InterPro" id="IPR002213">
    <property type="entry name" value="UDP_glucos_trans"/>
</dbReference>
<reference evidence="6 7" key="1">
    <citation type="submission" date="2020-08" db="EMBL/GenBank/DDBJ databases">
        <authorList>
            <person name="Koutsovoulos G."/>
            <person name="Danchin GJ E."/>
        </authorList>
    </citation>
    <scope>NUCLEOTIDE SEQUENCE [LARGE SCALE GENOMIC DNA]</scope>
</reference>
<dbReference type="GO" id="GO:0015020">
    <property type="term" value="F:glucuronosyltransferase activity"/>
    <property type="evidence" value="ECO:0007669"/>
    <property type="project" value="UniProtKB-EC"/>
</dbReference>
<accession>A0A6V7VD53</accession>
<evidence type="ECO:0000313" key="7">
    <source>
        <dbReference type="Proteomes" id="UP000580250"/>
    </source>
</evidence>
<dbReference type="EMBL" id="CAJEWN010000206">
    <property type="protein sequence ID" value="CAD2172772.1"/>
    <property type="molecule type" value="Genomic_DNA"/>
</dbReference>
<dbReference type="SUPFAM" id="SSF53756">
    <property type="entry name" value="UDP-Glycosyltransferase/glycogen phosphorylase"/>
    <property type="match status" value="1"/>
</dbReference>
<comment type="similarity">
    <text evidence="1">Belongs to the UDP-glycosyltransferase family.</text>
</comment>
<name>A0A6V7VD53_MELEN</name>
<dbReference type="Gene3D" id="3.40.50.2000">
    <property type="entry name" value="Glycogen Phosphorylase B"/>
    <property type="match status" value="1"/>
</dbReference>
<evidence type="ECO:0000256" key="1">
    <source>
        <dbReference type="ARBA" id="ARBA00009995"/>
    </source>
</evidence>
<dbReference type="EC" id="2.4.1.17" evidence="2"/>
<dbReference type="InterPro" id="IPR050271">
    <property type="entry name" value="UDP-glycosyltransferase"/>
</dbReference>
<evidence type="ECO:0000256" key="4">
    <source>
        <dbReference type="ARBA" id="ARBA00022679"/>
    </source>
</evidence>
<proteinExistence type="inferred from homology"/>
<dbReference type="PANTHER" id="PTHR48043:SF159">
    <property type="entry name" value="EG:EG0003.4 PROTEIN-RELATED"/>
    <property type="match status" value="1"/>
</dbReference>
<dbReference type="PANTHER" id="PTHR48043">
    <property type="entry name" value="EG:EG0003.4 PROTEIN-RELATED"/>
    <property type="match status" value="1"/>
</dbReference>
<comment type="catalytic activity">
    <reaction evidence="5">
        <text>glucuronate acceptor + UDP-alpha-D-glucuronate = acceptor beta-D-glucuronoside + UDP + H(+)</text>
        <dbReference type="Rhea" id="RHEA:21032"/>
        <dbReference type="ChEBI" id="CHEBI:15378"/>
        <dbReference type="ChEBI" id="CHEBI:58052"/>
        <dbReference type="ChEBI" id="CHEBI:58223"/>
        <dbReference type="ChEBI" id="CHEBI:132367"/>
        <dbReference type="ChEBI" id="CHEBI:132368"/>
        <dbReference type="EC" id="2.4.1.17"/>
    </reaction>
</comment>